<keyword evidence="2" id="KW-1185">Reference proteome</keyword>
<dbReference type="EMBL" id="JBJURJ010000005">
    <property type="protein sequence ID" value="MFM9328530.1"/>
    <property type="molecule type" value="Genomic_DNA"/>
</dbReference>
<dbReference type="Proteomes" id="UP001631969">
    <property type="component" value="Unassembled WGS sequence"/>
</dbReference>
<sequence length="333" mass="35411">MQAAFLRWAPPAMGLGSCILLILIAATRPLPDWSILLPVLTGPFGTIFLGIILDALPFMLMGVILSSILHLAVSEHVIRRLIPKNPILGIVFACSLGLLFPVCECGMVPIVRRLMNKGMPVYMAAVFLLAGPVLNPVAFASTLMAFGSIPEMAYARMGLAFAVAAFTGLCLYRYAVRSPLRHSLAGQRGEHVHTHRSFLEGILRHGSDEFFEMGKYLILGAGATALMQILVSPSSLSSIGHSGMTAHLFMAGLAYALSLCSSSDAFVAASFVPAFSKSSLLTFLVLGPMIDFKGTLMLLSVFKVRFVLILSLIAGAAIIGGAVGLGWLIPGFS</sequence>
<name>A0ACC7NVM3_9BACL</name>
<evidence type="ECO:0000313" key="1">
    <source>
        <dbReference type="EMBL" id="MFM9328530.1"/>
    </source>
</evidence>
<organism evidence="1 2">
    <name type="scientific">Paenibacillus mesotrionivorans</name>
    <dbReference type="NCBI Taxonomy" id="3160968"/>
    <lineage>
        <taxon>Bacteria</taxon>
        <taxon>Bacillati</taxon>
        <taxon>Bacillota</taxon>
        <taxon>Bacilli</taxon>
        <taxon>Bacillales</taxon>
        <taxon>Paenibacillaceae</taxon>
        <taxon>Paenibacillus</taxon>
    </lineage>
</organism>
<evidence type="ECO:0000313" key="2">
    <source>
        <dbReference type="Proteomes" id="UP001631969"/>
    </source>
</evidence>
<comment type="caution">
    <text evidence="1">The sequence shown here is derived from an EMBL/GenBank/DDBJ whole genome shotgun (WGS) entry which is preliminary data.</text>
</comment>
<gene>
    <name evidence="1" type="ORF">ACI1P1_09545</name>
</gene>
<protein>
    <submittedName>
        <fullName evidence="1">Permease</fullName>
    </submittedName>
</protein>
<reference evidence="1" key="1">
    <citation type="submission" date="2024-12" db="EMBL/GenBank/DDBJ databases">
        <authorList>
            <person name="Wu N."/>
        </authorList>
    </citation>
    <scope>NUCLEOTIDE SEQUENCE</scope>
    <source>
        <strain evidence="1">P15</strain>
    </source>
</reference>
<proteinExistence type="predicted"/>
<accession>A0ACC7NVM3</accession>